<dbReference type="InterPro" id="IPR033116">
    <property type="entry name" value="TRYPSIN_SER"/>
</dbReference>
<dbReference type="Gene3D" id="3.40.50.12090">
    <property type="match status" value="1"/>
</dbReference>
<dbReference type="InterPro" id="IPR006311">
    <property type="entry name" value="TAT_signal"/>
</dbReference>
<dbReference type="SUPFAM" id="SSF50494">
    <property type="entry name" value="Trypsin-like serine proteases"/>
    <property type="match status" value="1"/>
</dbReference>
<dbReference type="RefSeq" id="WP_092551299.1">
    <property type="nucleotide sequence ID" value="NZ_FNPZ01000001.1"/>
</dbReference>
<dbReference type="Pfam" id="PF04122">
    <property type="entry name" value="CW_binding_2"/>
    <property type="match status" value="3"/>
</dbReference>
<dbReference type="PANTHER" id="PTHR30032:SF8">
    <property type="entry name" value="GERMINATION-SPECIFIC N-ACETYLMURAMOYL-L-ALANINE AMIDASE"/>
    <property type="match status" value="1"/>
</dbReference>
<dbReference type="PANTHER" id="PTHR30032">
    <property type="entry name" value="N-ACETYLMURAMOYL-L-ALANINE AMIDASE-RELATED"/>
    <property type="match status" value="1"/>
</dbReference>
<feature type="chain" id="PRO_5011793821" evidence="1">
    <location>
        <begin position="33"/>
        <end position="796"/>
    </location>
</feature>
<name>A0A1H3N5R7_9MICO</name>
<reference evidence="2 3" key="1">
    <citation type="submission" date="2016-10" db="EMBL/GenBank/DDBJ databases">
        <authorList>
            <person name="de Groot N.N."/>
        </authorList>
    </citation>
    <scope>NUCLEOTIDE SEQUENCE [LARGE SCALE GENOMIC DNA]</scope>
    <source>
        <strain evidence="2 3">CGMCC 4.3491</strain>
    </source>
</reference>
<dbReference type="InterPro" id="IPR009003">
    <property type="entry name" value="Peptidase_S1_PA"/>
</dbReference>
<dbReference type="OrthoDB" id="5196645at2"/>
<gene>
    <name evidence="2" type="ORF">SAMN05216554_1683</name>
</gene>
<evidence type="ECO:0000256" key="1">
    <source>
        <dbReference type="SAM" id="SignalP"/>
    </source>
</evidence>
<evidence type="ECO:0000313" key="2">
    <source>
        <dbReference type="EMBL" id="SDY83559.1"/>
    </source>
</evidence>
<feature type="signal peptide" evidence="1">
    <location>
        <begin position="1"/>
        <end position="32"/>
    </location>
</feature>
<sequence length="796" mass="80385">MSRRTRRASLLGALTVAVVLGASVSVPLGAQAAQLSDADAAVLVSTDAPTDPQPEPTPDSPVVMGDYPLEAYAADAAVLPVELTEAIESDLGLTPEQYLAQAEAAATAADVVDELNASGTPVLASRMEGAQLVVTVGSEDEVPAVEAVGATAEVGAAAERTAGPTDLAFLKDLVGGQGYYTPVGDGGYLCSVGFSGRSTTNSTAQFLTAGHCYEPNTGSGGNVYELVQSSPGSQPSGGAFLASPVSGSAYLGNGYDASLFATAGGWTPRPAVGTWNNNQGTVTSGTPVTVRDYTKTTVGQVICKSGRTTGWTCGTVQAVDQQVGVDGNWINAYVSNMCALHGDSGGSVLSGNYAVGLLSAGNYQESCNESGAVSASVPIDSVHESVLDVEPNFEFAVEVSKPTSTTIGGGVPLYRGNQATGYLPNGGTRFTVHLTVDGSHEYTIPVAANATWSANIAPDLSNGSHSFSMYASYGTGVDKSGTTTGTFQVATKPAVDRIQGANRFDVAVNIANQAYPTTAPVVYVATGLNYPDALSAGPAAVKQGGPLLLVLPDSVPQNVADKIASLDPDRVVIVGGPVSVNSSVEKTLKNLVPEASVERISGADRYEASRNVVESAFATGSAHAYTATGANFPDALSAGGAAGSKGEPVTLVYGPAPAADSATISMFTTLGTNSLTVVGGTNSVSTGLENSLRTGIPATVNRVAGADRFQASINLNRSAFTSATTVYLATGLNFPDALAGGVLAGKTDGPLYVVPGDCVPRGVLADVATLGATKVTLLGGPNSLSPAVQNLVACAW</sequence>
<evidence type="ECO:0000313" key="3">
    <source>
        <dbReference type="Proteomes" id="UP000198891"/>
    </source>
</evidence>
<dbReference type="InterPro" id="IPR018114">
    <property type="entry name" value="TRYPSIN_HIS"/>
</dbReference>
<keyword evidence="1" id="KW-0732">Signal</keyword>
<dbReference type="Gene3D" id="2.40.10.10">
    <property type="entry name" value="Trypsin-like serine proteases"/>
    <property type="match status" value="2"/>
</dbReference>
<accession>A0A1H3N5R7</accession>
<dbReference type="PROSITE" id="PS00135">
    <property type="entry name" value="TRYPSIN_SER"/>
    <property type="match status" value="1"/>
</dbReference>
<dbReference type="InterPro" id="IPR043504">
    <property type="entry name" value="Peptidase_S1_PA_chymotrypsin"/>
</dbReference>
<dbReference type="InterPro" id="IPR007253">
    <property type="entry name" value="Cell_wall-bd_2"/>
</dbReference>
<dbReference type="PROSITE" id="PS00134">
    <property type="entry name" value="TRYPSIN_HIS"/>
    <property type="match status" value="1"/>
</dbReference>
<dbReference type="GO" id="GO:0004252">
    <property type="term" value="F:serine-type endopeptidase activity"/>
    <property type="evidence" value="ECO:0007669"/>
    <property type="project" value="InterPro"/>
</dbReference>
<dbReference type="CDD" id="cd21112">
    <property type="entry name" value="alphaLP-like"/>
    <property type="match status" value="1"/>
</dbReference>
<dbReference type="GO" id="GO:0006508">
    <property type="term" value="P:proteolysis"/>
    <property type="evidence" value="ECO:0007669"/>
    <property type="project" value="InterPro"/>
</dbReference>
<protein>
    <submittedName>
        <fullName evidence="2">Putative cell wall-binding protein</fullName>
    </submittedName>
</protein>
<dbReference type="InterPro" id="IPR051922">
    <property type="entry name" value="Bact_Sporulation_Assoc"/>
</dbReference>
<dbReference type="Proteomes" id="UP000198891">
    <property type="component" value="Unassembled WGS sequence"/>
</dbReference>
<organism evidence="2 3">
    <name type="scientific">Herbiconiux ginsengi</name>
    <dbReference type="NCBI Taxonomy" id="381665"/>
    <lineage>
        <taxon>Bacteria</taxon>
        <taxon>Bacillati</taxon>
        <taxon>Actinomycetota</taxon>
        <taxon>Actinomycetes</taxon>
        <taxon>Micrococcales</taxon>
        <taxon>Microbacteriaceae</taxon>
        <taxon>Herbiconiux</taxon>
    </lineage>
</organism>
<dbReference type="PROSITE" id="PS51318">
    <property type="entry name" value="TAT"/>
    <property type="match status" value="1"/>
</dbReference>
<dbReference type="EMBL" id="FNPZ01000001">
    <property type="protein sequence ID" value="SDY83559.1"/>
    <property type="molecule type" value="Genomic_DNA"/>
</dbReference>
<proteinExistence type="predicted"/>
<keyword evidence="3" id="KW-1185">Reference proteome</keyword>
<dbReference type="AlphaFoldDB" id="A0A1H3N5R7"/>
<dbReference type="STRING" id="381665.SAMN05216554_1683"/>